<dbReference type="OrthoDB" id="5867022at2759"/>
<evidence type="ECO:0000313" key="4">
    <source>
        <dbReference type="EMBL" id="VDM72231.1"/>
    </source>
</evidence>
<evidence type="ECO:0000256" key="2">
    <source>
        <dbReference type="SAM" id="SignalP"/>
    </source>
</evidence>
<feature type="chain" id="PRO_5018325176" description="SXP/RAL-2 family protein Ani s 5-like cation-binding domain-containing protein" evidence="2">
    <location>
        <begin position="18"/>
        <end position="260"/>
    </location>
</feature>
<feature type="domain" description="SXP/RAL-2 family protein Ani s 5-like cation-binding" evidence="3">
    <location>
        <begin position="74"/>
        <end position="175"/>
    </location>
</feature>
<dbReference type="Pfam" id="PF02520">
    <property type="entry name" value="ANIS5_cation-bd"/>
    <property type="match status" value="1"/>
</dbReference>
<dbReference type="InterPro" id="IPR003677">
    <property type="entry name" value="ANIS5_cation-bd"/>
</dbReference>
<feature type="region of interest" description="Disordered" evidence="1">
    <location>
        <begin position="186"/>
        <end position="237"/>
    </location>
</feature>
<feature type="signal peptide" evidence="2">
    <location>
        <begin position="1"/>
        <end position="17"/>
    </location>
</feature>
<feature type="compositionally biased region" description="Gly residues" evidence="1">
    <location>
        <begin position="28"/>
        <end position="54"/>
    </location>
</feature>
<feature type="region of interest" description="Disordered" evidence="1">
    <location>
        <begin position="22"/>
        <end position="71"/>
    </location>
</feature>
<reference evidence="4 5" key="1">
    <citation type="submission" date="2018-11" db="EMBL/GenBank/DDBJ databases">
        <authorList>
            <consortium name="Pathogen Informatics"/>
        </authorList>
    </citation>
    <scope>NUCLEOTIDE SEQUENCE [LARGE SCALE GENOMIC DNA]</scope>
</reference>
<accession>A0A3P7IGA3</accession>
<dbReference type="AlphaFoldDB" id="A0A3P7IGA3"/>
<organism evidence="4 5">
    <name type="scientific">Strongylus vulgaris</name>
    <name type="common">Blood worm</name>
    <dbReference type="NCBI Taxonomy" id="40348"/>
    <lineage>
        <taxon>Eukaryota</taxon>
        <taxon>Metazoa</taxon>
        <taxon>Ecdysozoa</taxon>
        <taxon>Nematoda</taxon>
        <taxon>Chromadorea</taxon>
        <taxon>Rhabditida</taxon>
        <taxon>Rhabditina</taxon>
        <taxon>Rhabditomorpha</taxon>
        <taxon>Strongyloidea</taxon>
        <taxon>Strongylidae</taxon>
        <taxon>Strongylus</taxon>
    </lineage>
</organism>
<keyword evidence="2" id="KW-0732">Signal</keyword>
<evidence type="ECO:0000313" key="5">
    <source>
        <dbReference type="Proteomes" id="UP000270094"/>
    </source>
</evidence>
<dbReference type="PANTHER" id="PTHR21593">
    <property type="entry name" value="PRION-LIKE- Q/N-RICH -DOMAIN-BEARING PROTEIN PROTEIN"/>
    <property type="match status" value="1"/>
</dbReference>
<proteinExistence type="predicted"/>
<protein>
    <recommendedName>
        <fullName evidence="3">SXP/RAL-2 family protein Ani s 5-like cation-binding domain-containing protein</fullName>
    </recommendedName>
</protein>
<gene>
    <name evidence="4" type="ORF">SVUK_LOCUS7229</name>
</gene>
<feature type="compositionally biased region" description="Gly residues" evidence="1">
    <location>
        <begin position="190"/>
        <end position="201"/>
    </location>
</feature>
<feature type="compositionally biased region" description="Polar residues" evidence="1">
    <location>
        <begin position="225"/>
        <end position="236"/>
    </location>
</feature>
<evidence type="ECO:0000259" key="3">
    <source>
        <dbReference type="Pfam" id="PF02520"/>
    </source>
</evidence>
<keyword evidence="5" id="KW-1185">Reference proteome</keyword>
<dbReference type="InterPro" id="IPR052823">
    <property type="entry name" value="SXP/RAL-2_related"/>
</dbReference>
<evidence type="ECO:0000256" key="1">
    <source>
        <dbReference type="SAM" id="MobiDB-lite"/>
    </source>
</evidence>
<name>A0A3P7IGA3_STRVU</name>
<sequence>MNKTVAILAIIGTVTLAQFGMDNFPERGGPGGPGGPGGRRGPGDRWGPGGPGGRGGHHPHGPPPPPYLRNVSDSARQEYFSIVKNMTLTIAQQKEEINAWGERNGIAVSSRLPVEEALFEIYSYRTKQNVTQLVSELPQAIQRVSEIMDNEDQTPRQLFEALRNLTEENPRLYNIAKFATEAFMRRPHGPHGGPGGRGGPGGMPPPPFGGPDTDFGAPDFGRPEFQQNNGFGSQRGMNGFQGTHKLFGAQSRVCQQYLDL</sequence>
<dbReference type="PANTHER" id="PTHR21593:SF36">
    <property type="entry name" value="DUF148 DOMAIN-CONTAINING PROTEIN-RELATED"/>
    <property type="match status" value="1"/>
</dbReference>
<dbReference type="Proteomes" id="UP000270094">
    <property type="component" value="Unassembled WGS sequence"/>
</dbReference>
<dbReference type="EMBL" id="UYYB01024357">
    <property type="protein sequence ID" value="VDM72231.1"/>
    <property type="molecule type" value="Genomic_DNA"/>
</dbReference>